<protein>
    <recommendedName>
        <fullName evidence="9">tRNA (uracil-O(2)-)-methyltransferase</fullName>
        <ecNumber evidence="9">2.1.1.211</ecNumber>
    </recommendedName>
</protein>
<proteinExistence type="inferred from homology"/>
<keyword evidence="11" id="KW-1185">Reference proteome</keyword>
<dbReference type="PANTHER" id="PTHR21210:SF0">
    <property type="entry name" value="TRNA (URACIL-O(2)-)-METHYLTRANSFERASE-RELATED"/>
    <property type="match status" value="1"/>
</dbReference>
<feature type="non-terminal residue" evidence="10">
    <location>
        <position position="1"/>
    </location>
</feature>
<evidence type="ECO:0000256" key="3">
    <source>
        <dbReference type="ARBA" id="ARBA00022490"/>
    </source>
</evidence>
<keyword evidence="5 9" id="KW-0808">Transferase</keyword>
<keyword evidence="6 9" id="KW-0949">S-adenosyl-L-methionine</keyword>
<sequence length="233" mass="27303">ICLFVCRALELHVLTSDGWFSDGVAYPKLPWLSSDLLPKLVRWAAESKSSEFKSTLSLLPVEKYSLMYQQLKEKYKSMVWPEFTDPEKFVFEDVAIATYLLVRGLMTLNIINLLQSDATDKDGWKGIDVRRRRIWDMYGPQTVLEVRKMSFRKAGFMSLWSSYSCRFFVLPCCFFDFYGKYQRRQCKKSQYKEYIDFIAEVGQVCGFNTEEDCLRIPSTKRVGVQRLDKRPSS</sequence>
<name>A0ABV0PNG4_9TELE</name>
<gene>
    <name evidence="10" type="ORF">GOODEAATRI_011924</name>
</gene>
<evidence type="ECO:0000256" key="5">
    <source>
        <dbReference type="ARBA" id="ARBA00022679"/>
    </source>
</evidence>
<comment type="subcellular location">
    <subcellularLocation>
        <location evidence="1 9">Cytoplasm</location>
    </subcellularLocation>
</comment>
<comment type="function">
    <text evidence="9">Adenosyl-L-methionine (AdoMet)-dependent tRNA (uracil-O(2)-)-methyltransferase.</text>
</comment>
<comment type="similarity">
    <text evidence="2 9">Belongs to the TRM44 family.</text>
</comment>
<dbReference type="EMBL" id="JAHRIO010080710">
    <property type="protein sequence ID" value="MEQ2184807.1"/>
    <property type="molecule type" value="Genomic_DNA"/>
</dbReference>
<evidence type="ECO:0000256" key="1">
    <source>
        <dbReference type="ARBA" id="ARBA00004496"/>
    </source>
</evidence>
<dbReference type="Pfam" id="PF07757">
    <property type="entry name" value="AdoMet_MTase"/>
    <property type="match status" value="1"/>
</dbReference>
<dbReference type="EC" id="2.1.1.211" evidence="9"/>
<comment type="catalytic activity">
    <reaction evidence="8 9">
        <text>uridine(44) in tRNA(Ser) + S-adenosyl-L-methionine = 2'-O-methyluridine(44) in tRNA(Ser) + S-adenosyl-L-homocysteine + H(+)</text>
        <dbReference type="Rhea" id="RHEA:43100"/>
        <dbReference type="Rhea" id="RHEA-COMP:10339"/>
        <dbReference type="Rhea" id="RHEA-COMP:10340"/>
        <dbReference type="ChEBI" id="CHEBI:15378"/>
        <dbReference type="ChEBI" id="CHEBI:57856"/>
        <dbReference type="ChEBI" id="CHEBI:59789"/>
        <dbReference type="ChEBI" id="CHEBI:65315"/>
        <dbReference type="ChEBI" id="CHEBI:74478"/>
        <dbReference type="EC" id="2.1.1.211"/>
    </reaction>
</comment>
<dbReference type="InterPro" id="IPR011671">
    <property type="entry name" value="tRNA_uracil_MeTrfase"/>
</dbReference>
<evidence type="ECO:0000256" key="9">
    <source>
        <dbReference type="RuleBase" id="RU368004"/>
    </source>
</evidence>
<evidence type="ECO:0000256" key="6">
    <source>
        <dbReference type="ARBA" id="ARBA00022691"/>
    </source>
</evidence>
<evidence type="ECO:0000256" key="8">
    <source>
        <dbReference type="ARBA" id="ARBA00047957"/>
    </source>
</evidence>
<keyword evidence="7 9" id="KW-0819">tRNA processing</keyword>
<comment type="caution">
    <text evidence="10">The sequence shown here is derived from an EMBL/GenBank/DDBJ whole genome shotgun (WGS) entry which is preliminary data.</text>
</comment>
<evidence type="ECO:0000256" key="7">
    <source>
        <dbReference type="ARBA" id="ARBA00022694"/>
    </source>
</evidence>
<dbReference type="Proteomes" id="UP001476798">
    <property type="component" value="Unassembled WGS sequence"/>
</dbReference>
<evidence type="ECO:0000313" key="11">
    <source>
        <dbReference type="Proteomes" id="UP001476798"/>
    </source>
</evidence>
<evidence type="ECO:0000256" key="2">
    <source>
        <dbReference type="ARBA" id="ARBA00009056"/>
    </source>
</evidence>
<keyword evidence="4 9" id="KW-0489">Methyltransferase</keyword>
<accession>A0ABV0PNG4</accession>
<keyword evidence="3 9" id="KW-0963">Cytoplasm</keyword>
<dbReference type="PANTHER" id="PTHR21210">
    <property type="entry name" value="TRNA (URACIL-O(2)-)-METHYLTRANSFERASE-RELATED"/>
    <property type="match status" value="1"/>
</dbReference>
<evidence type="ECO:0000313" key="10">
    <source>
        <dbReference type="EMBL" id="MEQ2184807.1"/>
    </source>
</evidence>
<organism evidence="10 11">
    <name type="scientific">Goodea atripinnis</name>
    <dbReference type="NCBI Taxonomy" id="208336"/>
    <lineage>
        <taxon>Eukaryota</taxon>
        <taxon>Metazoa</taxon>
        <taxon>Chordata</taxon>
        <taxon>Craniata</taxon>
        <taxon>Vertebrata</taxon>
        <taxon>Euteleostomi</taxon>
        <taxon>Actinopterygii</taxon>
        <taxon>Neopterygii</taxon>
        <taxon>Teleostei</taxon>
        <taxon>Neoteleostei</taxon>
        <taxon>Acanthomorphata</taxon>
        <taxon>Ovalentaria</taxon>
        <taxon>Atherinomorphae</taxon>
        <taxon>Cyprinodontiformes</taxon>
        <taxon>Goodeidae</taxon>
        <taxon>Goodea</taxon>
    </lineage>
</organism>
<reference evidence="10 11" key="1">
    <citation type="submission" date="2021-06" db="EMBL/GenBank/DDBJ databases">
        <authorList>
            <person name="Palmer J.M."/>
        </authorList>
    </citation>
    <scope>NUCLEOTIDE SEQUENCE [LARGE SCALE GENOMIC DNA]</scope>
    <source>
        <strain evidence="10 11">GA_2019</strain>
        <tissue evidence="10">Muscle</tissue>
    </source>
</reference>
<evidence type="ECO:0000256" key="4">
    <source>
        <dbReference type="ARBA" id="ARBA00022603"/>
    </source>
</evidence>